<gene>
    <name evidence="1" type="ORF">Glove_48g195</name>
</gene>
<evidence type="ECO:0000313" key="2">
    <source>
        <dbReference type="Proteomes" id="UP000266861"/>
    </source>
</evidence>
<organism evidence="1 2">
    <name type="scientific">Diversispora epigaea</name>
    <dbReference type="NCBI Taxonomy" id="1348612"/>
    <lineage>
        <taxon>Eukaryota</taxon>
        <taxon>Fungi</taxon>
        <taxon>Fungi incertae sedis</taxon>
        <taxon>Mucoromycota</taxon>
        <taxon>Glomeromycotina</taxon>
        <taxon>Glomeromycetes</taxon>
        <taxon>Diversisporales</taxon>
        <taxon>Diversisporaceae</taxon>
        <taxon>Diversispora</taxon>
    </lineage>
</organism>
<comment type="caution">
    <text evidence="1">The sequence shown here is derived from an EMBL/GenBank/DDBJ whole genome shotgun (WGS) entry which is preliminary data.</text>
</comment>
<name>A0A397JNY0_9GLOM</name>
<dbReference type="AlphaFoldDB" id="A0A397JNY0"/>
<reference evidence="1 2" key="1">
    <citation type="submission" date="2018-08" db="EMBL/GenBank/DDBJ databases">
        <title>Genome and evolution of the arbuscular mycorrhizal fungus Diversispora epigaea (formerly Glomus versiforme) and its bacterial endosymbionts.</title>
        <authorList>
            <person name="Sun X."/>
            <person name="Fei Z."/>
            <person name="Harrison M."/>
        </authorList>
    </citation>
    <scope>NUCLEOTIDE SEQUENCE [LARGE SCALE GENOMIC DNA]</scope>
    <source>
        <strain evidence="1 2">IT104</strain>
    </source>
</reference>
<evidence type="ECO:0000313" key="1">
    <source>
        <dbReference type="EMBL" id="RHZ86613.1"/>
    </source>
</evidence>
<keyword evidence="2" id="KW-1185">Reference proteome</keyword>
<sequence length="56" mass="6822">MNNNVNNGNNSNHGPWMNNQKKWKIMENNRKKYYNKLSLDYFDNALRRPLRGDEQH</sequence>
<dbReference type="Proteomes" id="UP000266861">
    <property type="component" value="Unassembled WGS sequence"/>
</dbReference>
<accession>A0A397JNY0</accession>
<dbReference type="EMBL" id="PQFF01000045">
    <property type="protein sequence ID" value="RHZ86613.1"/>
    <property type="molecule type" value="Genomic_DNA"/>
</dbReference>
<proteinExistence type="predicted"/>
<protein>
    <submittedName>
        <fullName evidence="1">Uncharacterized protein</fullName>
    </submittedName>
</protein>